<feature type="transmembrane region" description="Helical" evidence="19">
    <location>
        <begin position="30"/>
        <end position="52"/>
    </location>
</feature>
<comment type="cofactor">
    <cofactor evidence="1 19">
        <name>Mg(2+)</name>
        <dbReference type="ChEBI" id="CHEBI:18420"/>
    </cofactor>
</comment>
<evidence type="ECO:0000256" key="6">
    <source>
        <dbReference type="ARBA" id="ARBA00015850"/>
    </source>
</evidence>
<evidence type="ECO:0000256" key="18">
    <source>
        <dbReference type="ARBA" id="ARBA00049504"/>
    </source>
</evidence>
<evidence type="ECO:0000256" key="1">
    <source>
        <dbReference type="ARBA" id="ARBA00001946"/>
    </source>
</evidence>
<keyword evidence="12 19" id="KW-1133">Transmembrane helix</keyword>
<dbReference type="AlphaFoldDB" id="A0A1H2X0A1"/>
<reference evidence="20 21" key="1">
    <citation type="submission" date="2016-10" db="EMBL/GenBank/DDBJ databases">
        <authorList>
            <person name="de Groot N.N."/>
        </authorList>
    </citation>
    <scope>NUCLEOTIDE SEQUENCE [LARGE SCALE GENOMIC DNA]</scope>
    <source>
        <strain evidence="20 21">Nm110</strain>
    </source>
</reference>
<keyword evidence="7 19" id="KW-1003">Cell membrane</keyword>
<evidence type="ECO:0000313" key="20">
    <source>
        <dbReference type="EMBL" id="SDW86217.1"/>
    </source>
</evidence>
<evidence type="ECO:0000256" key="17">
    <source>
        <dbReference type="ARBA" id="ARBA00048623"/>
    </source>
</evidence>
<keyword evidence="9 19" id="KW-0808">Transferase</keyword>
<evidence type="ECO:0000256" key="2">
    <source>
        <dbReference type="ARBA" id="ARBA00004651"/>
    </source>
</evidence>
<dbReference type="EC" id="2.7.8.26" evidence="5 19"/>
<dbReference type="Pfam" id="PF02654">
    <property type="entry name" value="CobS"/>
    <property type="match status" value="1"/>
</dbReference>
<evidence type="ECO:0000256" key="4">
    <source>
        <dbReference type="ARBA" id="ARBA00010561"/>
    </source>
</evidence>
<evidence type="ECO:0000256" key="5">
    <source>
        <dbReference type="ARBA" id="ARBA00013200"/>
    </source>
</evidence>
<dbReference type="NCBIfam" id="TIGR00317">
    <property type="entry name" value="cobS"/>
    <property type="match status" value="1"/>
</dbReference>
<evidence type="ECO:0000256" key="15">
    <source>
        <dbReference type="ARBA" id="ARBA00032605"/>
    </source>
</evidence>
<dbReference type="GO" id="GO:0009236">
    <property type="term" value="P:cobalamin biosynthetic process"/>
    <property type="evidence" value="ECO:0007669"/>
    <property type="project" value="UniProtKB-UniRule"/>
</dbReference>
<dbReference type="UniPathway" id="UPA00148">
    <property type="reaction ID" value="UER00238"/>
</dbReference>
<evidence type="ECO:0000256" key="8">
    <source>
        <dbReference type="ARBA" id="ARBA00022573"/>
    </source>
</evidence>
<dbReference type="InterPro" id="IPR003805">
    <property type="entry name" value="CobS"/>
</dbReference>
<evidence type="ECO:0000256" key="13">
    <source>
        <dbReference type="ARBA" id="ARBA00023136"/>
    </source>
</evidence>
<comment type="catalytic activity">
    <reaction evidence="18 19">
        <text>alpha-ribazole 5'-phosphate + adenosylcob(III)inamide-GDP = adenosylcob(III)alamin 5'-phosphate + GMP + H(+)</text>
        <dbReference type="Rhea" id="RHEA:23560"/>
        <dbReference type="ChEBI" id="CHEBI:15378"/>
        <dbReference type="ChEBI" id="CHEBI:57918"/>
        <dbReference type="ChEBI" id="CHEBI:58115"/>
        <dbReference type="ChEBI" id="CHEBI:60487"/>
        <dbReference type="ChEBI" id="CHEBI:60493"/>
        <dbReference type="EC" id="2.7.8.26"/>
    </reaction>
</comment>
<evidence type="ECO:0000256" key="11">
    <source>
        <dbReference type="ARBA" id="ARBA00022842"/>
    </source>
</evidence>
<name>A0A1H2X0A1_9PROT</name>
<evidence type="ECO:0000256" key="3">
    <source>
        <dbReference type="ARBA" id="ARBA00004663"/>
    </source>
</evidence>
<sequence>MIKPFLVAVQFLTRLPVLLSSSPSEKTVGYSLLFYPLVGLMIGALLSALGWLLRDAPPLVVAALLLSGWVILTGGLHLDGVADSADAWVGGIRDTEKTLAIMKDPNCGPMGVIAILLVLLLKFVTLHSLFMAQNWMVLLYATILARTLIPLLFLTTPYVRRHGLGTSLATYLPRKLSIFVITVSPLLLFLITGLDYFWLILTTILTFLVVRFMMIQRIHGTTGDTAGALIEITETNVLLTAALLVPINA</sequence>
<evidence type="ECO:0000256" key="9">
    <source>
        <dbReference type="ARBA" id="ARBA00022679"/>
    </source>
</evidence>
<protein>
    <recommendedName>
        <fullName evidence="6 19">Adenosylcobinamide-GDP ribazoletransferase</fullName>
        <ecNumber evidence="5 19">2.7.8.26</ecNumber>
    </recommendedName>
    <alternativeName>
        <fullName evidence="16 19">Cobalamin synthase</fullName>
    </alternativeName>
    <alternativeName>
        <fullName evidence="15 19">Cobalamin-5'-phosphate synthase</fullName>
    </alternativeName>
</protein>
<comment type="subcellular location">
    <subcellularLocation>
        <location evidence="2 19">Cell membrane</location>
        <topology evidence="2 19">Multi-pass membrane protein</topology>
    </subcellularLocation>
</comment>
<evidence type="ECO:0000313" key="21">
    <source>
        <dbReference type="Proteomes" id="UP000183454"/>
    </source>
</evidence>
<dbReference type="Proteomes" id="UP000183454">
    <property type="component" value="Unassembled WGS sequence"/>
</dbReference>
<comment type="pathway">
    <text evidence="3 19">Cofactor biosynthesis; adenosylcobalamin biosynthesis; adenosylcobalamin from cob(II)yrinate a,c-diamide: step 7/7.</text>
</comment>
<proteinExistence type="inferred from homology"/>
<dbReference type="RefSeq" id="WP_211752337.1">
    <property type="nucleotide sequence ID" value="NZ_FNNH01000033.1"/>
</dbReference>
<evidence type="ECO:0000256" key="12">
    <source>
        <dbReference type="ARBA" id="ARBA00022989"/>
    </source>
</evidence>
<evidence type="ECO:0000256" key="10">
    <source>
        <dbReference type="ARBA" id="ARBA00022692"/>
    </source>
</evidence>
<dbReference type="GO" id="GO:0005886">
    <property type="term" value="C:plasma membrane"/>
    <property type="evidence" value="ECO:0007669"/>
    <property type="project" value="UniProtKB-SubCell"/>
</dbReference>
<keyword evidence="8 19" id="KW-0169">Cobalamin biosynthesis</keyword>
<gene>
    <name evidence="19" type="primary">cobS</name>
    <name evidence="20" type="ORF">SAMN05421882_103314</name>
</gene>
<dbReference type="HAMAP" id="MF_00719">
    <property type="entry name" value="CobS"/>
    <property type="match status" value="1"/>
</dbReference>
<feature type="transmembrane region" description="Helical" evidence="19">
    <location>
        <begin position="178"/>
        <end position="210"/>
    </location>
</feature>
<keyword evidence="11 19" id="KW-0460">Magnesium</keyword>
<comment type="similarity">
    <text evidence="4 19">Belongs to the CobS family.</text>
</comment>
<organism evidence="20 21">
    <name type="scientific">Nitrosomonas communis</name>
    <dbReference type="NCBI Taxonomy" id="44574"/>
    <lineage>
        <taxon>Bacteria</taxon>
        <taxon>Pseudomonadati</taxon>
        <taxon>Pseudomonadota</taxon>
        <taxon>Betaproteobacteria</taxon>
        <taxon>Nitrosomonadales</taxon>
        <taxon>Nitrosomonadaceae</taxon>
        <taxon>Nitrosomonas</taxon>
    </lineage>
</organism>
<keyword evidence="13 19" id="KW-0472">Membrane</keyword>
<evidence type="ECO:0000256" key="14">
    <source>
        <dbReference type="ARBA" id="ARBA00025228"/>
    </source>
</evidence>
<evidence type="ECO:0000256" key="16">
    <source>
        <dbReference type="ARBA" id="ARBA00032853"/>
    </source>
</evidence>
<feature type="transmembrane region" description="Helical" evidence="19">
    <location>
        <begin position="110"/>
        <end position="130"/>
    </location>
</feature>
<comment type="function">
    <text evidence="14 19">Joins adenosylcobinamide-GDP and alpha-ribazole to generate adenosylcobalamin (Ado-cobalamin). Also synthesizes adenosylcobalamin 5'-phosphate from adenosylcobinamide-GDP and alpha-ribazole 5'-phosphate.</text>
</comment>
<dbReference type="EMBL" id="FNNH01000033">
    <property type="protein sequence ID" value="SDW86217.1"/>
    <property type="molecule type" value="Genomic_DNA"/>
</dbReference>
<evidence type="ECO:0000256" key="7">
    <source>
        <dbReference type="ARBA" id="ARBA00022475"/>
    </source>
</evidence>
<keyword evidence="10 19" id="KW-0812">Transmembrane</keyword>
<dbReference type="GO" id="GO:0051073">
    <property type="term" value="F:adenosylcobinamide-GDP ribazoletransferase activity"/>
    <property type="evidence" value="ECO:0007669"/>
    <property type="project" value="UniProtKB-UniRule"/>
</dbReference>
<dbReference type="NCBIfam" id="NF001278">
    <property type="entry name" value="PRK00235.1-5"/>
    <property type="match status" value="1"/>
</dbReference>
<feature type="transmembrane region" description="Helical" evidence="19">
    <location>
        <begin position="59"/>
        <end position="78"/>
    </location>
</feature>
<accession>A0A1H2X0A1</accession>
<dbReference type="PANTHER" id="PTHR34148">
    <property type="entry name" value="ADENOSYLCOBINAMIDE-GDP RIBAZOLETRANSFERASE"/>
    <property type="match status" value="1"/>
</dbReference>
<comment type="catalytic activity">
    <reaction evidence="17 19">
        <text>alpha-ribazole + adenosylcob(III)inamide-GDP = adenosylcob(III)alamin + GMP + H(+)</text>
        <dbReference type="Rhea" id="RHEA:16049"/>
        <dbReference type="ChEBI" id="CHEBI:10329"/>
        <dbReference type="ChEBI" id="CHEBI:15378"/>
        <dbReference type="ChEBI" id="CHEBI:18408"/>
        <dbReference type="ChEBI" id="CHEBI:58115"/>
        <dbReference type="ChEBI" id="CHEBI:60487"/>
        <dbReference type="EC" id="2.7.8.26"/>
    </reaction>
</comment>
<feature type="transmembrane region" description="Helical" evidence="19">
    <location>
        <begin position="137"/>
        <end position="158"/>
    </location>
</feature>
<dbReference type="GO" id="GO:0008818">
    <property type="term" value="F:cobalamin 5'-phosphate synthase activity"/>
    <property type="evidence" value="ECO:0007669"/>
    <property type="project" value="UniProtKB-UniRule"/>
</dbReference>
<dbReference type="PANTHER" id="PTHR34148:SF1">
    <property type="entry name" value="ADENOSYLCOBINAMIDE-GDP RIBAZOLETRANSFERASE"/>
    <property type="match status" value="1"/>
</dbReference>
<evidence type="ECO:0000256" key="19">
    <source>
        <dbReference type="HAMAP-Rule" id="MF_00719"/>
    </source>
</evidence>